<accession>A0A127PXI6</accession>
<name>A0A127PXI6_9BURK</name>
<dbReference type="PANTHER" id="PTHR42815">
    <property type="entry name" value="FAD-BINDING, PUTATIVE (AFU_ORTHOLOGUE AFUA_6G07600)-RELATED"/>
    <property type="match status" value="1"/>
</dbReference>
<dbReference type="Proteomes" id="UP000074561">
    <property type="component" value="Chromosome"/>
</dbReference>
<dbReference type="Gene3D" id="2.30.110.10">
    <property type="entry name" value="Electron Transport, Fmn-binding Protein, Chain A"/>
    <property type="match status" value="2"/>
</dbReference>
<dbReference type="OrthoDB" id="9796486at2"/>
<evidence type="ECO:0000313" key="2">
    <source>
        <dbReference type="EMBL" id="AMP02523.1"/>
    </source>
</evidence>
<dbReference type="Pfam" id="PF01243">
    <property type="entry name" value="PNPOx_N"/>
    <property type="match status" value="1"/>
</dbReference>
<proteinExistence type="predicted"/>
<dbReference type="RefSeq" id="WP_061935570.1">
    <property type="nucleotide sequence ID" value="NZ_CP013234.1"/>
</dbReference>
<dbReference type="SUPFAM" id="SSF50475">
    <property type="entry name" value="FMN-binding split barrel"/>
    <property type="match status" value="1"/>
</dbReference>
<gene>
    <name evidence="2" type="ORF">CPter91_0124</name>
</gene>
<reference evidence="2 3" key="1">
    <citation type="submission" date="2015-11" db="EMBL/GenBank/DDBJ databases">
        <title>Exploring the genomic traits of fungus-feeding bacterial genus Collimonas.</title>
        <authorList>
            <person name="Song C."/>
            <person name="Schmidt R."/>
            <person name="de Jager V."/>
            <person name="Krzyzanowska D."/>
            <person name="Jongedijk E."/>
            <person name="Cankar K."/>
            <person name="Beekwilder J."/>
            <person name="van Veen A."/>
            <person name="de Boer W."/>
            <person name="van Veen J.A."/>
            <person name="Garbeva P."/>
        </authorList>
    </citation>
    <scope>NUCLEOTIDE SEQUENCE [LARGE SCALE GENOMIC DNA]</scope>
    <source>
        <strain evidence="2 3">Ter91</strain>
    </source>
</reference>
<sequence length="330" mass="35640">MTNLETAGASAGKSVFHRGELALQQRAGVLEKMAARSQVIRSAMPDQHREFFSQLPFLIVGSVDRQQQPWASIVIGEPGFVSSPDAEHLRIHARALAADPLQQNLAGNAAIGLLGIEPHTRRRNRMNGRIETLDTDGWTMKVEQSFGNCPKYIQARRPGSVDSAGAAAPRVHRASELDGAMQRLIRAADTFFIATAFLPDPVADGSAGEGGYGADVSHRGGKPGFVRIDDAKTLTVPDFVGNFYFNTIGNLVVHPRAGLLFIDFASGDLIYLAVSAELIWDGSDVASFAGAERLLRFHVEQAIRVEASLPLRWSEAEFSPALAPMGSWPA</sequence>
<organism evidence="2 3">
    <name type="scientific">Collimonas pratensis</name>
    <dbReference type="NCBI Taxonomy" id="279113"/>
    <lineage>
        <taxon>Bacteria</taxon>
        <taxon>Pseudomonadati</taxon>
        <taxon>Pseudomonadota</taxon>
        <taxon>Betaproteobacteria</taxon>
        <taxon>Burkholderiales</taxon>
        <taxon>Oxalobacteraceae</taxon>
        <taxon>Collimonas</taxon>
    </lineage>
</organism>
<feature type="domain" description="Pyridoxamine 5'-phosphate oxidase N-terminal" evidence="1">
    <location>
        <begin position="44"/>
        <end position="154"/>
    </location>
</feature>
<evidence type="ECO:0000259" key="1">
    <source>
        <dbReference type="Pfam" id="PF01243"/>
    </source>
</evidence>
<dbReference type="EMBL" id="CP013234">
    <property type="protein sequence ID" value="AMP02523.1"/>
    <property type="molecule type" value="Genomic_DNA"/>
</dbReference>
<dbReference type="PANTHER" id="PTHR42815:SF2">
    <property type="entry name" value="FAD-BINDING, PUTATIVE (AFU_ORTHOLOGUE AFUA_6G07600)-RELATED"/>
    <property type="match status" value="1"/>
</dbReference>
<dbReference type="KEGG" id="cpra:CPter91_0124"/>
<dbReference type="STRING" id="279113.CPter91_0124"/>
<dbReference type="AlphaFoldDB" id="A0A127PXI6"/>
<dbReference type="PATRIC" id="fig|279113.9.peg.125"/>
<evidence type="ECO:0000313" key="3">
    <source>
        <dbReference type="Proteomes" id="UP000074561"/>
    </source>
</evidence>
<protein>
    <submittedName>
        <fullName evidence="2">Pyridoxamine 5'-phosphate oxidase family protein</fullName>
    </submittedName>
</protein>
<dbReference type="InterPro" id="IPR012349">
    <property type="entry name" value="Split_barrel_FMN-bd"/>
</dbReference>
<dbReference type="InterPro" id="IPR011576">
    <property type="entry name" value="Pyridox_Oxase_N"/>
</dbReference>